<sequence length="443" mass="50077">MAEVAYICKRTIVSAKPVQPGKYCSFSVLDRLMEQNWLKIVYYFQTPGTREPGELTKKLRESMSEMLTSFPIVTGRLLKDPEGHWMIKCNDAGVRMVEARAKGSVEDWLKSVDREKELKLIHWEEMFHKPYFWSTFYAQITEFEEDGLAIGLSCFHLLADPTCATMFIKAWADVTFTGKMLDPPLFNPLPPRRPGRQNPNHEPYIDLIDSYKPLIEKANMVTDTKHATIALAFSDPMVRACMATCRTTDQSNPSPFEALAGLFWVCLSKLKRSSDGLIDMSICLDMRKVLHLDNGFFGNCMVYNKISSRYVKEYKLSDAAEAIGEVVAKMDSDAIVDLIDWLQQNDYQSPPLMNGCDLICVSLEGVDPYLAVFEEGLVPIRASYYVEPVVGAGHVWILPSPKGEGPLSRVVMVTLPWDEAIKLCEDDLILHLSPTILMGVNKY</sequence>
<reference evidence="2 3" key="1">
    <citation type="submission" date="2024-01" db="EMBL/GenBank/DDBJ databases">
        <authorList>
            <person name="Waweru B."/>
        </authorList>
    </citation>
    <scope>NUCLEOTIDE SEQUENCE [LARGE SCALE GENOMIC DNA]</scope>
</reference>
<organism evidence="2 3">
    <name type="scientific">Dovyalis caffra</name>
    <dbReference type="NCBI Taxonomy" id="77055"/>
    <lineage>
        <taxon>Eukaryota</taxon>
        <taxon>Viridiplantae</taxon>
        <taxon>Streptophyta</taxon>
        <taxon>Embryophyta</taxon>
        <taxon>Tracheophyta</taxon>
        <taxon>Spermatophyta</taxon>
        <taxon>Magnoliopsida</taxon>
        <taxon>eudicotyledons</taxon>
        <taxon>Gunneridae</taxon>
        <taxon>Pentapetalae</taxon>
        <taxon>rosids</taxon>
        <taxon>fabids</taxon>
        <taxon>Malpighiales</taxon>
        <taxon>Salicaceae</taxon>
        <taxon>Flacourtieae</taxon>
        <taxon>Dovyalis</taxon>
    </lineage>
</organism>
<evidence type="ECO:0000313" key="3">
    <source>
        <dbReference type="Proteomes" id="UP001314170"/>
    </source>
</evidence>
<dbReference type="Pfam" id="PF02458">
    <property type="entry name" value="Transferase"/>
    <property type="match status" value="1"/>
</dbReference>
<dbReference type="Gene3D" id="3.30.559.10">
    <property type="entry name" value="Chloramphenicol acetyltransferase-like domain"/>
    <property type="match status" value="2"/>
</dbReference>
<comment type="caution">
    <text evidence="2">The sequence shown here is derived from an EMBL/GenBank/DDBJ whole genome shotgun (WGS) entry which is preliminary data.</text>
</comment>
<accession>A0AAV1SN67</accession>
<dbReference type="EMBL" id="CAWUPB010001194">
    <property type="protein sequence ID" value="CAK7353528.1"/>
    <property type="molecule type" value="Genomic_DNA"/>
</dbReference>
<evidence type="ECO:0000313" key="2">
    <source>
        <dbReference type="EMBL" id="CAK7353528.1"/>
    </source>
</evidence>
<dbReference type="PANTHER" id="PTHR31642">
    <property type="entry name" value="TRICHOTHECENE 3-O-ACETYLTRANSFERASE"/>
    <property type="match status" value="1"/>
</dbReference>
<dbReference type="InterPro" id="IPR050317">
    <property type="entry name" value="Plant_Fungal_Acyltransferase"/>
</dbReference>
<dbReference type="InterPro" id="IPR023213">
    <property type="entry name" value="CAT-like_dom_sf"/>
</dbReference>
<evidence type="ECO:0000256" key="1">
    <source>
        <dbReference type="ARBA" id="ARBA00009861"/>
    </source>
</evidence>
<proteinExistence type="inferred from homology"/>
<comment type="similarity">
    <text evidence="1">Belongs to the plant acyltransferase family.</text>
</comment>
<dbReference type="AlphaFoldDB" id="A0AAV1SN67"/>
<protein>
    <submittedName>
        <fullName evidence="2">Uncharacterized protein</fullName>
    </submittedName>
</protein>
<dbReference type="GO" id="GO:0016747">
    <property type="term" value="F:acyltransferase activity, transferring groups other than amino-acyl groups"/>
    <property type="evidence" value="ECO:0007669"/>
    <property type="project" value="TreeGrafter"/>
</dbReference>
<name>A0AAV1SN67_9ROSI</name>
<gene>
    <name evidence="2" type="ORF">DCAF_LOCUS24775</name>
</gene>
<dbReference type="Proteomes" id="UP001314170">
    <property type="component" value="Unassembled WGS sequence"/>
</dbReference>
<keyword evidence="3" id="KW-1185">Reference proteome</keyword>
<dbReference type="PANTHER" id="PTHR31642:SF26">
    <property type="entry name" value="HXXXD-TYPE ACYL-TRANSFERASE FAMILY PROTEIN"/>
    <property type="match status" value="1"/>
</dbReference>